<name>A0A3N4HR78_ASCIM</name>
<reference evidence="1 2" key="1">
    <citation type="journal article" date="2018" name="Nat. Ecol. Evol.">
        <title>Pezizomycetes genomes reveal the molecular basis of ectomycorrhizal truffle lifestyle.</title>
        <authorList>
            <person name="Murat C."/>
            <person name="Payen T."/>
            <person name="Noel B."/>
            <person name="Kuo A."/>
            <person name="Morin E."/>
            <person name="Chen J."/>
            <person name="Kohler A."/>
            <person name="Krizsan K."/>
            <person name="Balestrini R."/>
            <person name="Da Silva C."/>
            <person name="Montanini B."/>
            <person name="Hainaut M."/>
            <person name="Levati E."/>
            <person name="Barry K.W."/>
            <person name="Belfiori B."/>
            <person name="Cichocki N."/>
            <person name="Clum A."/>
            <person name="Dockter R.B."/>
            <person name="Fauchery L."/>
            <person name="Guy J."/>
            <person name="Iotti M."/>
            <person name="Le Tacon F."/>
            <person name="Lindquist E.A."/>
            <person name="Lipzen A."/>
            <person name="Malagnac F."/>
            <person name="Mello A."/>
            <person name="Molinier V."/>
            <person name="Miyauchi S."/>
            <person name="Poulain J."/>
            <person name="Riccioni C."/>
            <person name="Rubini A."/>
            <person name="Sitrit Y."/>
            <person name="Splivallo R."/>
            <person name="Traeger S."/>
            <person name="Wang M."/>
            <person name="Zifcakova L."/>
            <person name="Wipf D."/>
            <person name="Zambonelli A."/>
            <person name="Paolocci F."/>
            <person name="Nowrousian M."/>
            <person name="Ottonello S."/>
            <person name="Baldrian P."/>
            <person name="Spatafora J.W."/>
            <person name="Henrissat B."/>
            <person name="Nagy L.G."/>
            <person name="Aury J.M."/>
            <person name="Wincker P."/>
            <person name="Grigoriev I.V."/>
            <person name="Bonfante P."/>
            <person name="Martin F.M."/>
        </authorList>
    </citation>
    <scope>NUCLEOTIDE SEQUENCE [LARGE SCALE GENOMIC DNA]</scope>
    <source>
        <strain evidence="1 2">RN42</strain>
    </source>
</reference>
<dbReference type="AlphaFoldDB" id="A0A3N4HR78"/>
<dbReference type="Proteomes" id="UP000275078">
    <property type="component" value="Unassembled WGS sequence"/>
</dbReference>
<keyword evidence="2" id="KW-1185">Reference proteome</keyword>
<organism evidence="1 2">
    <name type="scientific">Ascobolus immersus RN42</name>
    <dbReference type="NCBI Taxonomy" id="1160509"/>
    <lineage>
        <taxon>Eukaryota</taxon>
        <taxon>Fungi</taxon>
        <taxon>Dikarya</taxon>
        <taxon>Ascomycota</taxon>
        <taxon>Pezizomycotina</taxon>
        <taxon>Pezizomycetes</taxon>
        <taxon>Pezizales</taxon>
        <taxon>Ascobolaceae</taxon>
        <taxon>Ascobolus</taxon>
    </lineage>
</organism>
<sequence>MHVADYGTLLKAWVYWVRVRGLEALSIKGRYPIWFVLDADPSRSELQHDTRIPAQTCTRRHISSLVCTYIKLGDAKRTSEASCTYETTPRAHSLYVKTTEGADLTTVAYVSKVDPHSEGETGRFARWGFMVQMGIQVPRHVNWKEAPNDPDYEI</sequence>
<evidence type="ECO:0000313" key="2">
    <source>
        <dbReference type="Proteomes" id="UP000275078"/>
    </source>
</evidence>
<proteinExistence type="predicted"/>
<gene>
    <name evidence="1" type="ORF">BJ508DRAFT_311158</name>
</gene>
<evidence type="ECO:0000313" key="1">
    <source>
        <dbReference type="EMBL" id="RPA76343.1"/>
    </source>
</evidence>
<protein>
    <submittedName>
        <fullName evidence="1">Uncharacterized protein</fullName>
    </submittedName>
</protein>
<accession>A0A3N4HR78</accession>
<dbReference type="EMBL" id="ML119746">
    <property type="protein sequence ID" value="RPA76343.1"/>
    <property type="molecule type" value="Genomic_DNA"/>
</dbReference>